<comment type="caution">
    <text evidence="2">The sequence shown here is derived from an EMBL/GenBank/DDBJ whole genome shotgun (WGS) entry which is preliminary data.</text>
</comment>
<accession>A0ABT7SPH4</accession>
<sequence length="46" mass="5180">MNGLRLLINIVLAAVCAWGGIYLLGQDSYYLHDRWHRVPGTTFSGM</sequence>
<keyword evidence="1" id="KW-0812">Transmembrane</keyword>
<name>A0ABT7SPH4_9GAMM</name>
<dbReference type="RefSeq" id="WP_289410040.1">
    <property type="nucleotide sequence ID" value="NZ_JAUCDY010000003.1"/>
</dbReference>
<dbReference type="Proteomes" id="UP001241056">
    <property type="component" value="Unassembled WGS sequence"/>
</dbReference>
<keyword evidence="1" id="KW-1133">Transmembrane helix</keyword>
<evidence type="ECO:0000256" key="1">
    <source>
        <dbReference type="SAM" id="Phobius"/>
    </source>
</evidence>
<keyword evidence="1" id="KW-0472">Membrane</keyword>
<keyword evidence="3" id="KW-1185">Reference proteome</keyword>
<proteinExistence type="predicted"/>
<protein>
    <submittedName>
        <fullName evidence="2">Uncharacterized protein</fullName>
    </submittedName>
</protein>
<organism evidence="2 3">
    <name type="scientific">Thiopseudomonas acetoxidans</name>
    <dbReference type="NCBI Taxonomy" id="3041622"/>
    <lineage>
        <taxon>Bacteria</taxon>
        <taxon>Pseudomonadati</taxon>
        <taxon>Pseudomonadota</taxon>
        <taxon>Gammaproteobacteria</taxon>
        <taxon>Pseudomonadales</taxon>
        <taxon>Pseudomonadaceae</taxon>
        <taxon>Thiopseudomonas</taxon>
    </lineage>
</organism>
<reference evidence="2 3" key="1">
    <citation type="submission" date="2023-06" db="EMBL/GenBank/DDBJ databases">
        <title>Thiopseudomonas sp. CY1220 draft genome sequence.</title>
        <authorList>
            <person name="Zhao G."/>
            <person name="An M."/>
        </authorList>
    </citation>
    <scope>NUCLEOTIDE SEQUENCE [LARGE SCALE GENOMIC DNA]</scope>
    <source>
        <strain evidence="2 3">CY1220</strain>
    </source>
</reference>
<evidence type="ECO:0000313" key="2">
    <source>
        <dbReference type="EMBL" id="MDM7857384.1"/>
    </source>
</evidence>
<gene>
    <name evidence="2" type="ORF">QEZ41_03695</name>
</gene>
<feature type="transmembrane region" description="Helical" evidence="1">
    <location>
        <begin position="6"/>
        <end position="25"/>
    </location>
</feature>
<evidence type="ECO:0000313" key="3">
    <source>
        <dbReference type="Proteomes" id="UP001241056"/>
    </source>
</evidence>
<dbReference type="EMBL" id="JAUCDY010000003">
    <property type="protein sequence ID" value="MDM7857384.1"/>
    <property type="molecule type" value="Genomic_DNA"/>
</dbReference>